<feature type="transmembrane region" description="Helical" evidence="1">
    <location>
        <begin position="45"/>
        <end position="72"/>
    </location>
</feature>
<dbReference type="RefSeq" id="WP_219878619.1">
    <property type="nucleotide sequence ID" value="NZ_JAHYXK010000018.1"/>
</dbReference>
<sequence length="156" mass="18203">MEKKHTASIRESLRVSGFVLVVGFLLNLIWENAQAPLYFEYKGFYSHFMICFVAAVVDALVILLLYLLFALFMHNLYWPLHAGVGQYFLLVFIGGVMAVWFERWAFVNRQWSYRQAMPIVPILDIGLLPLLQLMILPLLSIWISTHLALKRQHYKV</sequence>
<protein>
    <submittedName>
        <fullName evidence="2">Uncharacterized protein</fullName>
    </submittedName>
</protein>
<dbReference type="Proteomes" id="UP000813018">
    <property type="component" value="Unassembled WGS sequence"/>
</dbReference>
<dbReference type="EMBL" id="JAHYXK010000018">
    <property type="protein sequence ID" value="MBW7468750.1"/>
    <property type="molecule type" value="Genomic_DNA"/>
</dbReference>
<reference evidence="2 3" key="1">
    <citation type="journal article" date="2016" name="Int. J. Syst. Evol. Microbiol.">
        <title>Pontibacter aydingkolensis sp. nov., isolated from soil of a salt lake.</title>
        <authorList>
            <person name="Osman G."/>
            <person name="Zhang T."/>
            <person name="Lou K."/>
            <person name="Gao Y."/>
            <person name="Chang W."/>
            <person name="Lin Q."/>
            <person name="Yang H.M."/>
            <person name="Huo X.D."/>
            <person name="Wang N."/>
        </authorList>
    </citation>
    <scope>NUCLEOTIDE SEQUENCE [LARGE SCALE GENOMIC DNA]</scope>
    <source>
        <strain evidence="2 3">KACC 19255</strain>
    </source>
</reference>
<evidence type="ECO:0000313" key="2">
    <source>
        <dbReference type="EMBL" id="MBW7468750.1"/>
    </source>
</evidence>
<gene>
    <name evidence="2" type="ORF">K0O23_16865</name>
</gene>
<name>A0ABS7CY97_9BACT</name>
<accession>A0ABS7CY97</accession>
<feature type="transmembrane region" description="Helical" evidence="1">
    <location>
        <begin position="12"/>
        <end position="30"/>
    </location>
</feature>
<keyword evidence="3" id="KW-1185">Reference proteome</keyword>
<feature type="transmembrane region" description="Helical" evidence="1">
    <location>
        <begin position="84"/>
        <end position="106"/>
    </location>
</feature>
<keyword evidence="1" id="KW-0472">Membrane</keyword>
<feature type="transmembrane region" description="Helical" evidence="1">
    <location>
        <begin position="126"/>
        <end position="149"/>
    </location>
</feature>
<evidence type="ECO:0000313" key="3">
    <source>
        <dbReference type="Proteomes" id="UP000813018"/>
    </source>
</evidence>
<evidence type="ECO:0000256" key="1">
    <source>
        <dbReference type="SAM" id="Phobius"/>
    </source>
</evidence>
<keyword evidence="1" id="KW-1133">Transmembrane helix</keyword>
<comment type="caution">
    <text evidence="2">The sequence shown here is derived from an EMBL/GenBank/DDBJ whole genome shotgun (WGS) entry which is preliminary data.</text>
</comment>
<keyword evidence="1" id="KW-0812">Transmembrane</keyword>
<proteinExistence type="predicted"/>
<organism evidence="2 3">
    <name type="scientific">Pontibacter aydingkolensis</name>
    <dbReference type="NCBI Taxonomy" id="1911536"/>
    <lineage>
        <taxon>Bacteria</taxon>
        <taxon>Pseudomonadati</taxon>
        <taxon>Bacteroidota</taxon>
        <taxon>Cytophagia</taxon>
        <taxon>Cytophagales</taxon>
        <taxon>Hymenobacteraceae</taxon>
        <taxon>Pontibacter</taxon>
    </lineage>
</organism>